<dbReference type="Gene3D" id="3.40.50.1820">
    <property type="entry name" value="alpha/beta hydrolase"/>
    <property type="match status" value="1"/>
</dbReference>
<dbReference type="InterPro" id="IPR000073">
    <property type="entry name" value="AB_hydrolase_1"/>
</dbReference>
<proteinExistence type="predicted"/>
<accession>A0A1I6HXS2</accession>
<reference evidence="4" key="1">
    <citation type="submission" date="2016-10" db="EMBL/GenBank/DDBJ databases">
        <authorList>
            <person name="Varghese N."/>
            <person name="Submissions S."/>
        </authorList>
    </citation>
    <scope>NUCLEOTIDE SEQUENCE [LARGE SCALE GENOMIC DNA]</scope>
    <source>
        <strain evidence="4">DSM 26879</strain>
    </source>
</reference>
<dbReference type="EMBL" id="FOYP01000003">
    <property type="protein sequence ID" value="SFR59265.1"/>
    <property type="molecule type" value="Genomic_DNA"/>
</dbReference>
<evidence type="ECO:0000256" key="1">
    <source>
        <dbReference type="SAM" id="Phobius"/>
    </source>
</evidence>
<dbReference type="PANTHER" id="PTHR43194">
    <property type="entry name" value="HYDROLASE ALPHA/BETA FOLD FAMILY"/>
    <property type="match status" value="1"/>
</dbReference>
<feature type="domain" description="Serine aminopeptidase S33" evidence="2">
    <location>
        <begin position="76"/>
        <end position="285"/>
    </location>
</feature>
<dbReference type="STRING" id="390270.SAMN04488005_3102"/>
<protein>
    <submittedName>
        <fullName evidence="3">Pimeloyl-ACP methyl ester carboxylesterase</fullName>
    </submittedName>
</protein>
<organism evidence="3 4">
    <name type="scientific">Yoonia tamlensis</name>
    <dbReference type="NCBI Taxonomy" id="390270"/>
    <lineage>
        <taxon>Bacteria</taxon>
        <taxon>Pseudomonadati</taxon>
        <taxon>Pseudomonadota</taxon>
        <taxon>Alphaproteobacteria</taxon>
        <taxon>Rhodobacterales</taxon>
        <taxon>Paracoccaceae</taxon>
        <taxon>Yoonia</taxon>
    </lineage>
</organism>
<dbReference type="PANTHER" id="PTHR43194:SF2">
    <property type="entry name" value="PEROXISOMAL MEMBRANE PROTEIN LPX1"/>
    <property type="match status" value="1"/>
</dbReference>
<keyword evidence="1" id="KW-0812">Transmembrane</keyword>
<gene>
    <name evidence="3" type="ORF">SAMN04488005_3102</name>
</gene>
<feature type="transmembrane region" description="Helical" evidence="1">
    <location>
        <begin position="18"/>
        <end position="36"/>
    </location>
</feature>
<dbReference type="SUPFAM" id="SSF53474">
    <property type="entry name" value="alpha/beta-Hydrolases"/>
    <property type="match status" value="1"/>
</dbReference>
<name>A0A1I6HXS2_9RHOB</name>
<dbReference type="AlphaFoldDB" id="A0A1I6HXS2"/>
<keyword evidence="1" id="KW-0472">Membrane</keyword>
<dbReference type="InterPro" id="IPR022742">
    <property type="entry name" value="Hydrolase_4"/>
</dbReference>
<evidence type="ECO:0000259" key="2">
    <source>
        <dbReference type="Pfam" id="PF12146"/>
    </source>
</evidence>
<dbReference type="Pfam" id="PF12146">
    <property type="entry name" value="Hydrolase_4"/>
    <property type="match status" value="1"/>
</dbReference>
<evidence type="ECO:0000313" key="4">
    <source>
        <dbReference type="Proteomes" id="UP000199478"/>
    </source>
</evidence>
<dbReference type="PRINTS" id="PR00111">
    <property type="entry name" value="ABHYDROLASE"/>
</dbReference>
<evidence type="ECO:0000313" key="3">
    <source>
        <dbReference type="EMBL" id="SFR59265.1"/>
    </source>
</evidence>
<keyword evidence="4" id="KW-1185">Reference proteome</keyword>
<keyword evidence="1" id="KW-1133">Transmembrane helix</keyword>
<dbReference type="InterPro" id="IPR050228">
    <property type="entry name" value="Carboxylesterase_BioH"/>
</dbReference>
<dbReference type="Proteomes" id="UP000199478">
    <property type="component" value="Unassembled WGS sequence"/>
</dbReference>
<sequence>MAGTGGDLWQLTGQLIMWYYWVLGVLAGLAILPVYLERRCKPVSDYDRSQTAGDLARLSQGLTHYRWVGPARGPVAVIVHGMSTSSASISGFAQGLGEMGYRVLVYDLYGRGLSDNVAGRQDRAYFLRQLTDLLAFHRLSEDITLVGYSMGGAIATAYSAQNPHCIKRLILIAATGVVTTEGRFARFCRKTPVLGDWLHAVLARRRLSRAIPRVGPSSMAGKVYASQRLELRRRGFMPSLLKSSRGMLYEVQEKDHRRLGRVDVPTIAIWAEHDQIIPIQALGVLAQWHRDIHQEVVAGADHAMPYTHCPQLLQALVRAMRP</sequence>
<dbReference type="InterPro" id="IPR029058">
    <property type="entry name" value="AB_hydrolase_fold"/>
</dbReference>